<feature type="compositionally biased region" description="Basic and acidic residues" evidence="1">
    <location>
        <begin position="23"/>
        <end position="35"/>
    </location>
</feature>
<proteinExistence type="predicted"/>
<accession>A0A2Z5G0T5</accession>
<evidence type="ECO:0000313" key="3">
    <source>
        <dbReference type="Proteomes" id="UP000253606"/>
    </source>
</evidence>
<reference evidence="2 3" key="1">
    <citation type="journal article" date="2018" name="Front. Microbiol.">
        <title>Hydrolytic Capabilities as a Key to Environmental Success: Chitinolytic and Cellulolytic Acidobacteria From Acidic Sub-arctic Soils and Boreal Peatlands.</title>
        <authorList>
            <person name="Belova S.E."/>
            <person name="Ravin N.V."/>
            <person name="Pankratov T.A."/>
            <person name="Rakitin A.L."/>
            <person name="Ivanova A.A."/>
            <person name="Beletsky A.V."/>
            <person name="Mardanov A.V."/>
            <person name="Sinninghe Damste J.S."/>
            <person name="Dedysh S.N."/>
        </authorList>
    </citation>
    <scope>NUCLEOTIDE SEQUENCE [LARGE SCALE GENOMIC DNA]</scope>
    <source>
        <strain evidence="2 3">SBC82</strain>
    </source>
</reference>
<evidence type="ECO:0000256" key="1">
    <source>
        <dbReference type="SAM" id="MobiDB-lite"/>
    </source>
</evidence>
<name>A0A2Z5G0T5_9BACT</name>
<evidence type="ECO:0000313" key="2">
    <source>
        <dbReference type="EMBL" id="AXC12186.1"/>
    </source>
</evidence>
<dbReference type="KEGG" id="abas:ACPOL_2882"/>
<protein>
    <submittedName>
        <fullName evidence="2">Uncharacterized protein</fullName>
    </submittedName>
</protein>
<dbReference type="AlphaFoldDB" id="A0A2Z5G0T5"/>
<feature type="compositionally biased region" description="Basic and acidic residues" evidence="1">
    <location>
        <begin position="43"/>
        <end position="54"/>
    </location>
</feature>
<gene>
    <name evidence="2" type="ORF">ACPOL_2882</name>
</gene>
<sequence length="82" mass="8889">MTRSELRNDLGTSTCRAAGELGPEAKRDEGREKPKGARAYCEPSRDKTTPDKSGPEWIHLGGFQDEQNIAVPVIAALAGKHN</sequence>
<dbReference type="Proteomes" id="UP000253606">
    <property type="component" value="Chromosome"/>
</dbReference>
<organism evidence="2 3">
    <name type="scientific">Acidisarcina polymorpha</name>
    <dbReference type="NCBI Taxonomy" id="2211140"/>
    <lineage>
        <taxon>Bacteria</taxon>
        <taxon>Pseudomonadati</taxon>
        <taxon>Acidobacteriota</taxon>
        <taxon>Terriglobia</taxon>
        <taxon>Terriglobales</taxon>
        <taxon>Acidobacteriaceae</taxon>
        <taxon>Acidisarcina</taxon>
    </lineage>
</organism>
<feature type="region of interest" description="Disordered" evidence="1">
    <location>
        <begin position="1"/>
        <end position="55"/>
    </location>
</feature>
<dbReference type="EMBL" id="CP030840">
    <property type="protein sequence ID" value="AXC12186.1"/>
    <property type="molecule type" value="Genomic_DNA"/>
</dbReference>
<dbReference type="RefSeq" id="WP_114207465.1">
    <property type="nucleotide sequence ID" value="NZ_CP030840.1"/>
</dbReference>
<keyword evidence="3" id="KW-1185">Reference proteome</keyword>